<keyword evidence="2" id="KW-1185">Reference proteome</keyword>
<gene>
    <name evidence="1" type="ORF">D1970_17895</name>
</gene>
<name>A0A398B4S3_9BACI</name>
<dbReference type="AlphaFoldDB" id="A0A398B4S3"/>
<comment type="caution">
    <text evidence="1">The sequence shown here is derived from an EMBL/GenBank/DDBJ whole genome shotgun (WGS) entry which is preliminary data.</text>
</comment>
<proteinExistence type="predicted"/>
<organism evidence="1 2">
    <name type="scientific">Mesobacillus zeae</name>
    <dbReference type="NCBI Taxonomy" id="1917180"/>
    <lineage>
        <taxon>Bacteria</taxon>
        <taxon>Bacillati</taxon>
        <taxon>Bacillota</taxon>
        <taxon>Bacilli</taxon>
        <taxon>Bacillales</taxon>
        <taxon>Bacillaceae</taxon>
        <taxon>Mesobacillus</taxon>
    </lineage>
</organism>
<reference evidence="1 2" key="1">
    <citation type="submission" date="2018-08" db="EMBL/GenBank/DDBJ databases">
        <title>Bacillus jemisoniae sp. nov., Bacillus chryseoplanitiae sp. nov., Bacillus resnikiae sp. nov., and Bacillus frankliniae sp. nov., isolated from Viking spacecraft and associated surfaces.</title>
        <authorList>
            <person name="Seuylemezian A."/>
            <person name="Vaishampayan P."/>
        </authorList>
    </citation>
    <scope>NUCLEOTIDE SEQUENCE [LARGE SCALE GENOMIC DNA]</scope>
    <source>
        <strain evidence="1 2">JJ-247</strain>
    </source>
</reference>
<evidence type="ECO:0000313" key="1">
    <source>
        <dbReference type="EMBL" id="RID82776.1"/>
    </source>
</evidence>
<sequence>MTRWRFIEGSADASRLKCTAVNPFFKTPGQPDEQREGNAKGSLKKAVIKYITEMRGQDAPKGFLPPNR</sequence>
<accession>A0A398B4S3</accession>
<dbReference type="EMBL" id="QWVT01000032">
    <property type="protein sequence ID" value="RID82776.1"/>
    <property type="molecule type" value="Genomic_DNA"/>
</dbReference>
<evidence type="ECO:0000313" key="2">
    <source>
        <dbReference type="Proteomes" id="UP000265816"/>
    </source>
</evidence>
<dbReference type="Proteomes" id="UP000265816">
    <property type="component" value="Unassembled WGS sequence"/>
</dbReference>
<protein>
    <submittedName>
        <fullName evidence="1">Uncharacterized protein</fullName>
    </submittedName>
</protein>